<dbReference type="AlphaFoldDB" id="U5DP77"/>
<reference evidence="1 2" key="1">
    <citation type="submission" date="2013-05" db="EMBL/GenBank/DDBJ databases">
        <title>Draft genome sequence of Rubidibacter lacunae KORDI 51-2.</title>
        <authorList>
            <person name="Choi D.H."/>
            <person name="Noh J.H."/>
            <person name="Kwon K.-K."/>
            <person name="Lee J.-H."/>
            <person name="Ryu J.-Y."/>
        </authorList>
    </citation>
    <scope>NUCLEOTIDE SEQUENCE [LARGE SCALE GENOMIC DNA]</scope>
    <source>
        <strain evidence="1 2">KORDI 51-2</strain>
    </source>
</reference>
<evidence type="ECO:0000313" key="2">
    <source>
        <dbReference type="Proteomes" id="UP000016960"/>
    </source>
</evidence>
<dbReference type="InParanoid" id="U5DP77"/>
<dbReference type="Proteomes" id="UP000016960">
    <property type="component" value="Unassembled WGS sequence"/>
</dbReference>
<dbReference type="EMBL" id="ASSJ01000014">
    <property type="protein sequence ID" value="ERN42637.1"/>
    <property type="molecule type" value="Genomic_DNA"/>
</dbReference>
<keyword evidence="2" id="KW-1185">Reference proteome</keyword>
<proteinExistence type="predicted"/>
<organism evidence="1 2">
    <name type="scientific">Rubidibacter lacunae KORDI 51-2</name>
    <dbReference type="NCBI Taxonomy" id="582515"/>
    <lineage>
        <taxon>Bacteria</taxon>
        <taxon>Bacillati</taxon>
        <taxon>Cyanobacteriota</taxon>
        <taxon>Cyanophyceae</taxon>
        <taxon>Oscillatoriophycideae</taxon>
        <taxon>Chroococcales</taxon>
        <taxon>Aphanothecaceae</taxon>
        <taxon>Rubidibacter</taxon>
    </lineage>
</organism>
<comment type="caution">
    <text evidence="1">The sequence shown here is derived from an EMBL/GenBank/DDBJ whole genome shotgun (WGS) entry which is preliminary data.</text>
</comment>
<sequence length="98" mass="11046">MQELDLNSLEFEQQIVLRDAYLIMFEFLSRHWDGCWEIELGAVMGELSLLTNEQGARCPLDAVVLQDFLKACDAVCQAQLGPHGYSGADFVLEPKEKP</sequence>
<accession>U5DP77</accession>
<name>U5DP77_9CHRO</name>
<gene>
    <name evidence="1" type="ORF">KR51_00006670</name>
</gene>
<protein>
    <submittedName>
        <fullName evidence="1">Uncharacterized protein</fullName>
    </submittedName>
</protein>
<evidence type="ECO:0000313" key="1">
    <source>
        <dbReference type="EMBL" id="ERN42637.1"/>
    </source>
</evidence>